<dbReference type="EMBL" id="LGUA01000334">
    <property type="protein sequence ID" value="OAX82245.1"/>
    <property type="molecule type" value="Genomic_DNA"/>
</dbReference>
<name>A0A1B7NZP4_9EURO</name>
<dbReference type="OrthoDB" id="2139606at2759"/>
<keyword evidence="4" id="KW-1185">Reference proteome</keyword>
<dbReference type="AlphaFoldDB" id="A0A1B7NZP4"/>
<gene>
    <name evidence="3" type="ORF">ACJ72_03408</name>
</gene>
<reference evidence="3 4" key="1">
    <citation type="submission" date="2015-07" db="EMBL/GenBank/DDBJ databases">
        <title>Emmonsia species relationships and genome sequence.</title>
        <authorList>
            <person name="Cuomo C.A."/>
            <person name="Schwartz I.S."/>
            <person name="Kenyon C."/>
            <person name="de Hoog G.S."/>
            <person name="Govender N.P."/>
            <person name="Botha A."/>
            <person name="Moreno L."/>
            <person name="de Vries M."/>
            <person name="Munoz J.F."/>
            <person name="Stielow J.B."/>
        </authorList>
    </citation>
    <scope>NUCLEOTIDE SEQUENCE [LARGE SCALE GENOMIC DNA]</scope>
    <source>
        <strain evidence="3 4">CBS 136260</strain>
    </source>
</reference>
<organism evidence="3 4">
    <name type="scientific">Emergomyces africanus</name>
    <dbReference type="NCBI Taxonomy" id="1955775"/>
    <lineage>
        <taxon>Eukaryota</taxon>
        <taxon>Fungi</taxon>
        <taxon>Dikarya</taxon>
        <taxon>Ascomycota</taxon>
        <taxon>Pezizomycotina</taxon>
        <taxon>Eurotiomycetes</taxon>
        <taxon>Eurotiomycetidae</taxon>
        <taxon>Onygenales</taxon>
        <taxon>Ajellomycetaceae</taxon>
        <taxon>Emergomyces</taxon>
    </lineage>
</organism>
<feature type="compositionally biased region" description="Basic and acidic residues" evidence="1">
    <location>
        <begin position="19"/>
        <end position="30"/>
    </location>
</feature>
<dbReference type="Pfam" id="PF12326">
    <property type="entry name" value="EOS1"/>
    <property type="match status" value="1"/>
</dbReference>
<dbReference type="InterPro" id="IPR021100">
    <property type="entry name" value="N-glycosylation_EOS1"/>
</dbReference>
<feature type="region of interest" description="Disordered" evidence="1">
    <location>
        <begin position="140"/>
        <end position="228"/>
    </location>
</feature>
<evidence type="ECO:0000256" key="2">
    <source>
        <dbReference type="SAM" id="Phobius"/>
    </source>
</evidence>
<feature type="transmembrane region" description="Helical" evidence="2">
    <location>
        <begin position="312"/>
        <end position="329"/>
    </location>
</feature>
<dbReference type="PANTHER" id="PTHR28147">
    <property type="entry name" value="N-GLYCOSYLATION PROTEIN EOS1"/>
    <property type="match status" value="1"/>
</dbReference>
<feature type="compositionally biased region" description="Polar residues" evidence="1">
    <location>
        <begin position="211"/>
        <end position="228"/>
    </location>
</feature>
<dbReference type="GO" id="GO:0006487">
    <property type="term" value="P:protein N-linked glycosylation"/>
    <property type="evidence" value="ECO:0007669"/>
    <property type="project" value="TreeGrafter"/>
</dbReference>
<dbReference type="Proteomes" id="UP000091918">
    <property type="component" value="Unassembled WGS sequence"/>
</dbReference>
<proteinExistence type="predicted"/>
<dbReference type="PANTHER" id="PTHR28147:SF1">
    <property type="entry name" value="N-GLYCOSYLATION PROTEIN EOS1"/>
    <property type="match status" value="1"/>
</dbReference>
<comment type="caution">
    <text evidence="3">The sequence shown here is derived from an EMBL/GenBank/DDBJ whole genome shotgun (WGS) entry which is preliminary data.</text>
</comment>
<feature type="region of interest" description="Disordered" evidence="1">
    <location>
        <begin position="1"/>
        <end position="38"/>
    </location>
</feature>
<keyword evidence="2" id="KW-0472">Membrane</keyword>
<feature type="transmembrane region" description="Helical" evidence="2">
    <location>
        <begin position="378"/>
        <end position="395"/>
    </location>
</feature>
<keyword evidence="2" id="KW-1133">Transmembrane helix</keyword>
<feature type="transmembrane region" description="Helical" evidence="2">
    <location>
        <begin position="407"/>
        <end position="429"/>
    </location>
</feature>
<evidence type="ECO:0008006" key="5">
    <source>
        <dbReference type="Google" id="ProtNLM"/>
    </source>
</evidence>
<keyword evidence="2" id="KW-0812">Transmembrane</keyword>
<feature type="transmembrane region" description="Helical" evidence="2">
    <location>
        <begin position="341"/>
        <end position="366"/>
    </location>
</feature>
<dbReference type="GO" id="GO:0034599">
    <property type="term" value="P:cellular response to oxidative stress"/>
    <property type="evidence" value="ECO:0007669"/>
    <property type="project" value="InterPro"/>
</dbReference>
<evidence type="ECO:0000256" key="1">
    <source>
        <dbReference type="SAM" id="MobiDB-lite"/>
    </source>
</evidence>
<accession>A0A1B7NZP4</accession>
<evidence type="ECO:0000313" key="4">
    <source>
        <dbReference type="Proteomes" id="UP000091918"/>
    </source>
</evidence>
<dbReference type="GO" id="GO:0005789">
    <property type="term" value="C:endoplasmic reticulum membrane"/>
    <property type="evidence" value="ECO:0007669"/>
    <property type="project" value="InterPro"/>
</dbReference>
<sequence length="463" mass="51739">MEHERSSTKSGFRQPSRPARVEEPARRTGERSNGYSQASVEKHAVALAEVWKDPAGRYENRVKAGGVLFQLLLLFIGLKGDAMMTWTAHSENICWLNHLDISPKYIQNANVSSTTGPTSSITCANLVRQLEADRDGNYISSNAHGCNSRQRKRLASSFSSKPPPSPSPHHAHPPQHQPRFRNALRSYRARPNNPNDPPPPFPSSNSSSPSTVASRPQASNTSGSTSRDVLSSLHPRVAVILGVDRRWYIPLLLCRGLSVLPAAWWGLRCAFTFLAELLRIRPHFWHEGWTAAIVRGAAADWDVERRFRVTEVALAIIWCSASAYLFYFFTDCMMSRWLLNYTPAAVVIRLLATNGLLAYLTSWILYLSGASSDPRLLLPAWISIASVLSFVYHITQRQINIKKETFATIYVFSIASFLSMCSLLLQLHLTRENEPEVPLFVMGTRILEICSQKIAEYGFGGGI</sequence>
<evidence type="ECO:0000313" key="3">
    <source>
        <dbReference type="EMBL" id="OAX82245.1"/>
    </source>
</evidence>
<protein>
    <recommendedName>
        <fullName evidence="5">N-glycosylation protein EOS1</fullName>
    </recommendedName>
</protein>